<sequence length="366" mass="39806">MPGRAALRSGGACGRLRACRCGREPVGQQRRDMAHQRVRIDRLGAGQPAPDVRGGQRQQRQPDQRRHHQRRLQARVELPAANRCRQRRHQRAGAFQRKAPEHALAQCAVVAGHFADPQAREPRRLRDGVDQSGRDADQHRQRLVVGRAAGKEAGHQRLHFFLDHGVEQQVAVAEVVVHQCRGDAGRCRDGLDRRPGHALPREQLGGRVEDALALSGLARRRSARAAPGWLRGGGFAGHGGWLGGTGCVQFILIFALINSRAVTTWACVMEAEGAMCFQGIRREASKQRCRPKYRRPVPSPACGRGLGRGPARRSLRPLIARQAPALSPGPQAGEGSKPAGMGDAVRELPGALPTAAHSSCYPATPY</sequence>
<name>A0A7Z7NKX5_9BURK</name>
<protein>
    <submittedName>
        <fullName evidence="2">Uncharacterized protein</fullName>
    </submittedName>
</protein>
<organism evidence="2">
    <name type="scientific">Cupriavidus taiwanensis</name>
    <dbReference type="NCBI Taxonomy" id="164546"/>
    <lineage>
        <taxon>Bacteria</taxon>
        <taxon>Pseudomonadati</taxon>
        <taxon>Pseudomonadota</taxon>
        <taxon>Betaproteobacteria</taxon>
        <taxon>Burkholderiales</taxon>
        <taxon>Burkholderiaceae</taxon>
        <taxon>Cupriavidus</taxon>
    </lineage>
</organism>
<comment type="caution">
    <text evidence="2">The sequence shown here is derived from an EMBL/GenBank/DDBJ whole genome shotgun (WGS) entry which is preliminary data.</text>
</comment>
<dbReference type="Proteomes" id="UP000257139">
    <property type="component" value="Chromosome CBM2594_a"/>
</dbReference>
<reference evidence="2" key="1">
    <citation type="submission" date="2018-01" db="EMBL/GenBank/DDBJ databases">
        <authorList>
            <person name="Clerissi C."/>
        </authorList>
    </citation>
    <scope>NUCLEOTIDE SEQUENCE [LARGE SCALE GENOMIC DNA]</scope>
    <source>
        <strain evidence="2">Cupriavidus taiwanensis STM 6021</strain>
    </source>
</reference>
<feature type="region of interest" description="Disordered" evidence="1">
    <location>
        <begin position="43"/>
        <end position="71"/>
    </location>
</feature>
<feature type="compositionally biased region" description="Low complexity" evidence="1">
    <location>
        <begin position="50"/>
        <end position="61"/>
    </location>
</feature>
<evidence type="ECO:0000313" key="2">
    <source>
        <dbReference type="EMBL" id="SPC08836.1"/>
    </source>
</evidence>
<accession>A0A7Z7NKX5</accession>
<dbReference type="EMBL" id="OGUU01000008">
    <property type="protein sequence ID" value="SPC08836.1"/>
    <property type="molecule type" value="Genomic_DNA"/>
</dbReference>
<feature type="region of interest" description="Disordered" evidence="1">
    <location>
        <begin position="118"/>
        <end position="138"/>
    </location>
</feature>
<proteinExistence type="predicted"/>
<gene>
    <name evidence="2" type="ORF">CBM2594_A40159</name>
</gene>
<evidence type="ECO:0000256" key="1">
    <source>
        <dbReference type="SAM" id="MobiDB-lite"/>
    </source>
</evidence>
<feature type="region of interest" description="Disordered" evidence="1">
    <location>
        <begin position="321"/>
        <end position="346"/>
    </location>
</feature>
<dbReference type="AlphaFoldDB" id="A0A7Z7NKX5"/>